<dbReference type="EMBL" id="BLSC01000080">
    <property type="protein sequence ID" value="GFP37377.1"/>
    <property type="molecule type" value="Genomic_DNA"/>
</dbReference>
<dbReference type="Proteomes" id="UP000561271">
    <property type="component" value="Unassembled WGS sequence"/>
</dbReference>
<dbReference type="AlphaFoldDB" id="A0A6V8Q6D7"/>
<evidence type="ECO:0000313" key="1">
    <source>
        <dbReference type="EMBL" id="GFP19490.1"/>
    </source>
</evidence>
<protein>
    <submittedName>
        <fullName evidence="3">Uncharacterized protein</fullName>
    </submittedName>
</protein>
<dbReference type="Proteomes" id="UP000574717">
    <property type="component" value="Unassembled WGS sequence"/>
</dbReference>
<evidence type="ECO:0000313" key="5">
    <source>
        <dbReference type="Proteomes" id="UP000569018"/>
    </source>
</evidence>
<accession>A0A6V8Q6D7</accession>
<sequence>MGIVENVSQNLLLVQHVKARGRLIKGMYGPGILIGHVLTAKEVDGFAQSMAMIGGKLTC</sequence>
<reference evidence="4 5" key="1">
    <citation type="journal article" date="2020" name="Front. Microbiol.">
        <title>Single-cell genomics of novel Actinobacteria with the Wood-Ljungdahl pathway discovered in a serpentinizing system.</title>
        <authorList>
            <person name="Merino N."/>
            <person name="Kawai M."/>
            <person name="Boyd E.S."/>
            <person name="Colman D.R."/>
            <person name="McGlynn S.E."/>
            <person name="Nealson K.H."/>
            <person name="Kurokawa K."/>
            <person name="Hongoh Y."/>
        </authorList>
    </citation>
    <scope>NUCLEOTIDE SEQUENCE [LARGE SCALE GENOMIC DNA]</scope>
    <source>
        <strain evidence="1 6">S03</strain>
        <strain evidence="2 4">S44</strain>
        <strain evidence="3 5">S47</strain>
    </source>
</reference>
<evidence type="ECO:0000313" key="4">
    <source>
        <dbReference type="Proteomes" id="UP000561271"/>
    </source>
</evidence>
<gene>
    <name evidence="1" type="ORF">HKBW3S03_00995</name>
    <name evidence="2" type="ORF">HKBW3S44_01057</name>
    <name evidence="3" type="ORF">HKBW3S47_01994</name>
</gene>
<organism evidence="3 5">
    <name type="scientific">Candidatus Hakubella thermalkaliphila</name>
    <dbReference type="NCBI Taxonomy" id="2754717"/>
    <lineage>
        <taxon>Bacteria</taxon>
        <taxon>Bacillati</taxon>
        <taxon>Actinomycetota</taxon>
        <taxon>Actinomycetota incertae sedis</taxon>
        <taxon>Candidatus Hakubellales</taxon>
        <taxon>Candidatus Hakubellaceae</taxon>
        <taxon>Candidatus Hakubella</taxon>
    </lineage>
</organism>
<evidence type="ECO:0000313" key="3">
    <source>
        <dbReference type="EMBL" id="GFP40298.1"/>
    </source>
</evidence>
<dbReference type="Proteomes" id="UP000569018">
    <property type="component" value="Unassembled WGS sequence"/>
</dbReference>
<evidence type="ECO:0000313" key="2">
    <source>
        <dbReference type="EMBL" id="GFP37377.1"/>
    </source>
</evidence>
<proteinExistence type="predicted"/>
<dbReference type="EMBL" id="BLSD01000196">
    <property type="protein sequence ID" value="GFP40298.1"/>
    <property type="molecule type" value="Genomic_DNA"/>
</dbReference>
<evidence type="ECO:0000313" key="6">
    <source>
        <dbReference type="Proteomes" id="UP000574717"/>
    </source>
</evidence>
<comment type="caution">
    <text evidence="3">The sequence shown here is derived from an EMBL/GenBank/DDBJ whole genome shotgun (WGS) entry which is preliminary data.</text>
</comment>
<name>A0A6V8Q6D7_9ACTN</name>
<dbReference type="EMBL" id="BLRU01000085">
    <property type="protein sequence ID" value="GFP19490.1"/>
    <property type="molecule type" value="Genomic_DNA"/>
</dbReference>